<dbReference type="PANTHER" id="PTHR33781">
    <property type="entry name" value="PROTEIN PHYTOCHROME KINASE SUBSTRATE 1-RELATED"/>
    <property type="match status" value="1"/>
</dbReference>
<sequence length="498" mass="53616">MERYRLTPSFNGAPPLQKPNFLSSVPSQTSLPLKPYLNDSLIFPYRRPEPPKLASDRRGRSTDDAELGIFDAERYFNEVEDSGESTKKVTITLSTVNGSGNLSSNPRDFVLPGDPFAGKFRNLEVDATTPTASSETSWNSQTGLLKNPARALSVSVKSFPVDEQRKRSTSTGRRHFFHLCPCSSKKSVDVKEKYDEPKCPIPSSCGMNNSSGITADGAVERMTKVEVLPGIWPRDSEIFPLPATGLLSFNSGGFSFPALPPRKEEDEEDPARDSLEVFRPGEAMSSLGLRKSAEYPKRSTPVFPFAGDNGNRRGYTFPGSPMTRPAAEEDAASDTSADLFEIESLSTHMTYRRRDSLDELSPSVLFDPKKMAGSAAGISQLRLIMEEGAAAASEGYPPSEVSVQWSVTTAEGFDRASVANFSSAVSVYDAAVGGGKNKVSAGGGLLGCRSEKAVCVSEPEPVRLGRGGSVSANEADRIAGQGVGRVGRAAWWCEPGLQ</sequence>
<accession>A0A2I0BGP8</accession>
<evidence type="ECO:0000313" key="1">
    <source>
        <dbReference type="EMBL" id="PKA66956.1"/>
    </source>
</evidence>
<organism evidence="1 2">
    <name type="scientific">Apostasia shenzhenica</name>
    <dbReference type="NCBI Taxonomy" id="1088818"/>
    <lineage>
        <taxon>Eukaryota</taxon>
        <taxon>Viridiplantae</taxon>
        <taxon>Streptophyta</taxon>
        <taxon>Embryophyta</taxon>
        <taxon>Tracheophyta</taxon>
        <taxon>Spermatophyta</taxon>
        <taxon>Magnoliopsida</taxon>
        <taxon>Liliopsida</taxon>
        <taxon>Asparagales</taxon>
        <taxon>Orchidaceae</taxon>
        <taxon>Apostasioideae</taxon>
        <taxon>Apostasia</taxon>
    </lineage>
</organism>
<dbReference type="Proteomes" id="UP000236161">
    <property type="component" value="Unassembled WGS sequence"/>
</dbReference>
<keyword evidence="2" id="KW-1185">Reference proteome</keyword>
<gene>
    <name evidence="1" type="primary">PKS4</name>
    <name evidence="1" type="ORF">AXF42_Ash004446</name>
</gene>
<name>A0A2I0BGP8_9ASPA</name>
<dbReference type="PANTHER" id="PTHR33781:SF1">
    <property type="entry name" value="PROTEIN PHYTOCHROME KINASE SUBSTRATE 4"/>
    <property type="match status" value="1"/>
</dbReference>
<dbReference type="GO" id="GO:0009638">
    <property type="term" value="P:phototropism"/>
    <property type="evidence" value="ECO:0007669"/>
    <property type="project" value="InterPro"/>
</dbReference>
<keyword evidence="1" id="KW-0808">Transferase</keyword>
<dbReference type="EMBL" id="KZ451883">
    <property type="protein sequence ID" value="PKA66956.1"/>
    <property type="molecule type" value="Genomic_DNA"/>
</dbReference>
<dbReference type="AlphaFoldDB" id="A0A2I0BGP8"/>
<dbReference type="OrthoDB" id="691744at2759"/>
<dbReference type="GO" id="GO:0016301">
    <property type="term" value="F:kinase activity"/>
    <property type="evidence" value="ECO:0007669"/>
    <property type="project" value="UniProtKB-KW"/>
</dbReference>
<proteinExistence type="predicted"/>
<evidence type="ECO:0000313" key="2">
    <source>
        <dbReference type="Proteomes" id="UP000236161"/>
    </source>
</evidence>
<protein>
    <submittedName>
        <fullName evidence="1">Protein phytochrome kinase substrate 4</fullName>
    </submittedName>
</protein>
<dbReference type="InterPro" id="IPR039615">
    <property type="entry name" value="PKS"/>
</dbReference>
<reference evidence="1 2" key="1">
    <citation type="journal article" date="2017" name="Nature">
        <title>The Apostasia genome and the evolution of orchids.</title>
        <authorList>
            <person name="Zhang G.Q."/>
            <person name="Liu K.W."/>
            <person name="Li Z."/>
            <person name="Lohaus R."/>
            <person name="Hsiao Y.Y."/>
            <person name="Niu S.C."/>
            <person name="Wang J.Y."/>
            <person name="Lin Y.C."/>
            <person name="Xu Q."/>
            <person name="Chen L.J."/>
            <person name="Yoshida K."/>
            <person name="Fujiwara S."/>
            <person name="Wang Z.W."/>
            <person name="Zhang Y.Q."/>
            <person name="Mitsuda N."/>
            <person name="Wang M."/>
            <person name="Liu G.H."/>
            <person name="Pecoraro L."/>
            <person name="Huang H.X."/>
            <person name="Xiao X.J."/>
            <person name="Lin M."/>
            <person name="Wu X.Y."/>
            <person name="Wu W.L."/>
            <person name="Chen Y.Y."/>
            <person name="Chang S.B."/>
            <person name="Sakamoto S."/>
            <person name="Ohme-Takagi M."/>
            <person name="Yagi M."/>
            <person name="Zeng S.J."/>
            <person name="Shen C.Y."/>
            <person name="Yeh C.M."/>
            <person name="Luo Y.B."/>
            <person name="Tsai W.C."/>
            <person name="Van de Peer Y."/>
            <person name="Liu Z.J."/>
        </authorList>
    </citation>
    <scope>NUCLEOTIDE SEQUENCE [LARGE SCALE GENOMIC DNA]</scope>
    <source>
        <strain evidence="2">cv. Shenzhen</strain>
        <tissue evidence="1">Stem</tissue>
    </source>
</reference>
<keyword evidence="1" id="KW-0418">Kinase</keyword>
<dbReference type="STRING" id="1088818.A0A2I0BGP8"/>